<evidence type="ECO:0000256" key="1">
    <source>
        <dbReference type="SAM" id="MobiDB-lite"/>
    </source>
</evidence>
<feature type="compositionally biased region" description="Basic and acidic residues" evidence="1">
    <location>
        <begin position="87"/>
        <end position="96"/>
    </location>
</feature>
<evidence type="ECO:0000313" key="3">
    <source>
        <dbReference type="Proteomes" id="UP001597369"/>
    </source>
</evidence>
<dbReference type="EMBL" id="JBHUHV010000022">
    <property type="protein sequence ID" value="MFD2066751.1"/>
    <property type="molecule type" value="Genomic_DNA"/>
</dbReference>
<feature type="compositionally biased region" description="Basic residues" evidence="1">
    <location>
        <begin position="66"/>
        <end position="86"/>
    </location>
</feature>
<name>A0ABW4WWY9_9BACT</name>
<dbReference type="RefSeq" id="WP_229960675.1">
    <property type="nucleotide sequence ID" value="NZ_JAJJWI010000008.1"/>
</dbReference>
<keyword evidence="3" id="KW-1185">Reference proteome</keyword>
<gene>
    <name evidence="2" type="ORF">ACFSKU_07635</name>
</gene>
<feature type="region of interest" description="Disordered" evidence="1">
    <location>
        <begin position="66"/>
        <end position="103"/>
    </location>
</feature>
<proteinExistence type="predicted"/>
<dbReference type="Proteomes" id="UP001597369">
    <property type="component" value="Unassembled WGS sequence"/>
</dbReference>
<protein>
    <submittedName>
        <fullName evidence="2">Uncharacterized protein</fullName>
    </submittedName>
</protein>
<organism evidence="2 3">
    <name type="scientific">Pontibacter silvestris</name>
    <dbReference type="NCBI Taxonomy" id="2305183"/>
    <lineage>
        <taxon>Bacteria</taxon>
        <taxon>Pseudomonadati</taxon>
        <taxon>Bacteroidota</taxon>
        <taxon>Cytophagia</taxon>
        <taxon>Cytophagales</taxon>
        <taxon>Hymenobacteraceae</taxon>
        <taxon>Pontibacter</taxon>
    </lineage>
</organism>
<comment type="caution">
    <text evidence="2">The sequence shown here is derived from an EMBL/GenBank/DDBJ whole genome shotgun (WGS) entry which is preliminary data.</text>
</comment>
<evidence type="ECO:0000313" key="2">
    <source>
        <dbReference type="EMBL" id="MFD2066751.1"/>
    </source>
</evidence>
<sequence length="205" mass="22887">MSELNNPLFNNERDLLERQKEEYKNALMGDVEQIKSQGQEIGKKAAVAGGVLLAGFLVRRLFSGGKKKNKVKPPKVKSPKLKKGKKSKETLPKRDPNATYDEMGYRIDGGYSTESNYHILSSETANHPQDSDKKKTEGGKSFIKSELAQLVTNQLAALAMVYATKKIEEYLNRVPENTDIAPEPAPIKVIEVDSTEYIYPEKDAL</sequence>
<accession>A0ABW4WWY9</accession>
<reference evidence="3" key="1">
    <citation type="journal article" date="2019" name="Int. J. Syst. Evol. Microbiol.">
        <title>The Global Catalogue of Microorganisms (GCM) 10K type strain sequencing project: providing services to taxonomists for standard genome sequencing and annotation.</title>
        <authorList>
            <consortium name="The Broad Institute Genomics Platform"/>
            <consortium name="The Broad Institute Genome Sequencing Center for Infectious Disease"/>
            <person name="Wu L."/>
            <person name="Ma J."/>
        </authorList>
    </citation>
    <scope>NUCLEOTIDE SEQUENCE [LARGE SCALE GENOMIC DNA]</scope>
    <source>
        <strain evidence="3">JCM 16545</strain>
    </source>
</reference>